<dbReference type="InterPro" id="IPR004701">
    <property type="entry name" value="PTS_EIIA_man-typ"/>
</dbReference>
<dbReference type="PANTHER" id="PTHR33799:SF1">
    <property type="entry name" value="PTS SYSTEM MANNOSE-SPECIFIC EIIAB COMPONENT-RELATED"/>
    <property type="match status" value="1"/>
</dbReference>
<dbReference type="InterPro" id="IPR036662">
    <property type="entry name" value="PTS_EIIA_man-typ_sf"/>
</dbReference>
<feature type="domain" description="PTS EIIA type-4" evidence="2">
    <location>
        <begin position="1"/>
        <end position="123"/>
    </location>
</feature>
<gene>
    <name evidence="3" type="ORF">CJ205_01305</name>
</gene>
<accession>A0A2N6SPI7</accession>
<evidence type="ECO:0000313" key="3">
    <source>
        <dbReference type="EMBL" id="PMC58969.1"/>
    </source>
</evidence>
<evidence type="ECO:0000313" key="4">
    <source>
        <dbReference type="Proteomes" id="UP000235682"/>
    </source>
</evidence>
<comment type="caution">
    <text evidence="3">The sequence shown here is derived from an EMBL/GenBank/DDBJ whole genome shotgun (WGS) entry which is preliminary data.</text>
</comment>
<dbReference type="InterPro" id="IPR051471">
    <property type="entry name" value="Bacterial_PTS_sugar_comp"/>
</dbReference>
<protein>
    <submittedName>
        <fullName evidence="3">PTS N-acetylglucosamine transporter subunit IIBC</fullName>
    </submittedName>
</protein>
<evidence type="ECO:0000256" key="1">
    <source>
        <dbReference type="ARBA" id="ARBA00022679"/>
    </source>
</evidence>
<keyword evidence="4" id="KW-1185">Reference proteome</keyword>
<evidence type="ECO:0000259" key="2">
    <source>
        <dbReference type="PROSITE" id="PS51096"/>
    </source>
</evidence>
<dbReference type="EMBL" id="PNHE01000003">
    <property type="protein sequence ID" value="PMC58969.1"/>
    <property type="molecule type" value="Genomic_DNA"/>
</dbReference>
<name>A0A2N6SPI7_9LACT</name>
<organism evidence="3 4">
    <name type="scientific">Dolosicoccus paucivorans</name>
    <dbReference type="NCBI Taxonomy" id="84521"/>
    <lineage>
        <taxon>Bacteria</taxon>
        <taxon>Bacillati</taxon>
        <taxon>Bacillota</taxon>
        <taxon>Bacilli</taxon>
        <taxon>Lactobacillales</taxon>
        <taxon>Aerococcaceae</taxon>
        <taxon>Dolosicoccus</taxon>
    </lineage>
</organism>
<dbReference type="GO" id="GO:0016020">
    <property type="term" value="C:membrane"/>
    <property type="evidence" value="ECO:0007669"/>
    <property type="project" value="InterPro"/>
</dbReference>
<dbReference type="PROSITE" id="PS51096">
    <property type="entry name" value="PTS_EIIA_TYPE_4"/>
    <property type="match status" value="1"/>
</dbReference>
<dbReference type="GO" id="GO:0009401">
    <property type="term" value="P:phosphoenolpyruvate-dependent sugar phosphotransferase system"/>
    <property type="evidence" value="ECO:0007669"/>
    <property type="project" value="InterPro"/>
</dbReference>
<dbReference type="Proteomes" id="UP000235682">
    <property type="component" value="Unassembled WGS sequence"/>
</dbReference>
<dbReference type="SUPFAM" id="SSF53062">
    <property type="entry name" value="PTS system fructose IIA component-like"/>
    <property type="match status" value="1"/>
</dbReference>
<keyword evidence="1" id="KW-0808">Transferase</keyword>
<dbReference type="GO" id="GO:0016740">
    <property type="term" value="F:transferase activity"/>
    <property type="evidence" value="ECO:0007669"/>
    <property type="project" value="UniProtKB-KW"/>
</dbReference>
<dbReference type="Gene3D" id="3.40.50.510">
    <property type="entry name" value="Phosphotransferase system, mannose-type IIA component"/>
    <property type="match status" value="1"/>
</dbReference>
<sequence>MKKVIVATHHNLAAGFKDTLEYIAPNTVEVIPVNAYVESEDAESEIKKVLEKVAIDDKPLLVFTDLLGGSVNQIFTKFLSEYNLQIITGTNLPVMLTLALQYANSDLSKEDIHHAVSSAREQIVYVNDFLLQQELDADDE</sequence>
<dbReference type="AlphaFoldDB" id="A0A2N6SPI7"/>
<dbReference type="PANTHER" id="PTHR33799">
    <property type="entry name" value="PTS PERMEASE-RELATED-RELATED"/>
    <property type="match status" value="1"/>
</dbReference>
<dbReference type="Pfam" id="PF03610">
    <property type="entry name" value="EIIA-man"/>
    <property type="match status" value="1"/>
</dbReference>
<proteinExistence type="predicted"/>
<reference evidence="3 4" key="1">
    <citation type="submission" date="2017-09" db="EMBL/GenBank/DDBJ databases">
        <title>Bacterial strain isolated from the female urinary microbiota.</title>
        <authorList>
            <person name="Thomas-White K."/>
            <person name="Kumar N."/>
            <person name="Forster S."/>
            <person name="Putonti C."/>
            <person name="Lawley T."/>
            <person name="Wolfe A.J."/>
        </authorList>
    </citation>
    <scope>NUCLEOTIDE SEQUENCE [LARGE SCALE GENOMIC DNA]</scope>
    <source>
        <strain evidence="3 4">UMB0852</strain>
    </source>
</reference>
<dbReference type="RefSeq" id="WP_102233281.1">
    <property type="nucleotide sequence ID" value="NZ_PNHE01000003.1"/>
</dbReference>